<name>A0A915D3C0_9BILA</name>
<feature type="domain" description="MADF" evidence="2">
    <location>
        <begin position="138"/>
        <end position="230"/>
    </location>
</feature>
<proteinExistence type="predicted"/>
<dbReference type="InterPro" id="IPR039353">
    <property type="entry name" value="TF_Adf1"/>
</dbReference>
<keyword evidence="3" id="KW-1185">Reference proteome</keyword>
<evidence type="ECO:0000313" key="4">
    <source>
        <dbReference type="WBParaSite" id="jg1498"/>
    </source>
</evidence>
<reference evidence="4" key="1">
    <citation type="submission" date="2022-11" db="UniProtKB">
        <authorList>
            <consortium name="WormBaseParasite"/>
        </authorList>
    </citation>
    <scope>IDENTIFICATION</scope>
</reference>
<evidence type="ECO:0000256" key="1">
    <source>
        <dbReference type="SAM" id="MobiDB-lite"/>
    </source>
</evidence>
<dbReference type="PANTHER" id="PTHR12243">
    <property type="entry name" value="MADF DOMAIN TRANSCRIPTION FACTOR"/>
    <property type="match status" value="1"/>
</dbReference>
<dbReference type="Proteomes" id="UP000887574">
    <property type="component" value="Unplaced"/>
</dbReference>
<dbReference type="Pfam" id="PF10545">
    <property type="entry name" value="MADF_DNA_bdg"/>
    <property type="match status" value="1"/>
</dbReference>
<dbReference type="SMART" id="SM00595">
    <property type="entry name" value="MADF"/>
    <property type="match status" value="1"/>
</dbReference>
<accession>A0A915D3C0</accession>
<dbReference type="WBParaSite" id="jg1498">
    <property type="protein sequence ID" value="jg1498"/>
    <property type="gene ID" value="jg1498"/>
</dbReference>
<dbReference type="PROSITE" id="PS51029">
    <property type="entry name" value="MADF"/>
    <property type="match status" value="1"/>
</dbReference>
<dbReference type="PANTHER" id="PTHR12243:SF67">
    <property type="entry name" value="COREPRESSOR OF PANGOLIN, ISOFORM A-RELATED"/>
    <property type="match status" value="1"/>
</dbReference>
<dbReference type="InterPro" id="IPR006578">
    <property type="entry name" value="MADF-dom"/>
</dbReference>
<organism evidence="3 4">
    <name type="scientific">Ditylenchus dipsaci</name>
    <dbReference type="NCBI Taxonomy" id="166011"/>
    <lineage>
        <taxon>Eukaryota</taxon>
        <taxon>Metazoa</taxon>
        <taxon>Ecdysozoa</taxon>
        <taxon>Nematoda</taxon>
        <taxon>Chromadorea</taxon>
        <taxon>Rhabditida</taxon>
        <taxon>Tylenchina</taxon>
        <taxon>Tylenchomorpha</taxon>
        <taxon>Sphaerularioidea</taxon>
        <taxon>Anguinidae</taxon>
        <taxon>Anguininae</taxon>
        <taxon>Ditylenchus</taxon>
    </lineage>
</organism>
<evidence type="ECO:0000259" key="2">
    <source>
        <dbReference type="PROSITE" id="PS51029"/>
    </source>
</evidence>
<evidence type="ECO:0000313" key="3">
    <source>
        <dbReference type="Proteomes" id="UP000887574"/>
    </source>
</evidence>
<sequence>MNPFPPPGYEWKFIRSVASLAELPYIEHTHRVRKDARTYHQNRWRFRCCFGDCQDMQSRCPFKMYLVLSADTFDLFACGDHEHKKVVSGSEKVANEKSEHDISLDKSSFIKYLSSNSSKFRKKISKAERHSREQDTFTLIKLVKAETPLYDRNMRANKNSDGTKYAWQRIAKSLTFYSDVKSAHTKWYNLIRYYKIELAKMKKKLKDTGKVYKSTWPYYDAMKWMGKYLSPYYNCPFGEDEQQIGVGDMLMQEQQHQLPDDFDDKEEDMMPSSSCKPGKTTANMRTNVPFEDNQFNSSEEADESESSEWVFLRRVANETELQAVRREMKLAVERKTYIEKDDFYELFCSGKHNHTRKTKISLKDIKPRKSHNNSSKKKKKVKFDLSANVTKSFDPTDKEESNNEANKSDSMELIANSFIPDVNNPHKWKFFSVYTENEWTLVEKSLGIQYRRNQSKAIEFGIHKNICRLPNVHNHAKDGTPNQQLDIVETDRLRDNVSEANTSKQDDSSNNHILSEMNPTFEKPSSIVVLDEVLVLHNKR</sequence>
<protein>
    <submittedName>
        <fullName evidence="4">MADF domain-containing protein</fullName>
    </submittedName>
</protein>
<dbReference type="AlphaFoldDB" id="A0A915D3C0"/>
<feature type="compositionally biased region" description="Polar residues" evidence="1">
    <location>
        <begin position="271"/>
        <end position="283"/>
    </location>
</feature>
<feature type="region of interest" description="Disordered" evidence="1">
    <location>
        <begin position="262"/>
        <end position="283"/>
    </location>
</feature>